<evidence type="ECO:0000256" key="3">
    <source>
        <dbReference type="ARBA" id="ARBA00012999"/>
    </source>
</evidence>
<comment type="similarity">
    <text evidence="2">Belongs to the HMG-CoA reductase family.</text>
</comment>
<dbReference type="GO" id="GO:0004420">
    <property type="term" value="F:hydroxymethylglutaryl-CoA reductase (NADPH) activity"/>
    <property type="evidence" value="ECO:0007669"/>
    <property type="project" value="UniProtKB-EC"/>
</dbReference>
<dbReference type="PROSITE" id="PS50065">
    <property type="entry name" value="HMG_COA_REDUCTASE_4"/>
    <property type="match status" value="1"/>
</dbReference>
<accession>A0A0M3IFY0</accession>
<dbReference type="InterPro" id="IPR009029">
    <property type="entry name" value="HMG_CoA_Rdtase_sub-bd_dom_sf"/>
</dbReference>
<protein>
    <recommendedName>
        <fullName evidence="4">3-hydroxy-3-methylglutaryl-coenzyme A reductase</fullName>
        <ecNumber evidence="3">1.1.1.34</ecNumber>
    </recommendedName>
</protein>
<evidence type="ECO:0000256" key="5">
    <source>
        <dbReference type="ARBA" id="ARBA00022857"/>
    </source>
</evidence>
<dbReference type="PANTHER" id="PTHR10572">
    <property type="entry name" value="3-HYDROXY-3-METHYLGLUTARYL-COENZYME A REDUCTASE"/>
    <property type="match status" value="1"/>
</dbReference>
<dbReference type="Pfam" id="PF00368">
    <property type="entry name" value="HMG-CoA_red"/>
    <property type="match status" value="2"/>
</dbReference>
<dbReference type="CDD" id="cd00643">
    <property type="entry name" value="HMG-CoA_reductase_classI"/>
    <property type="match status" value="1"/>
</dbReference>
<organism evidence="7 8">
    <name type="scientific">Ascaris lumbricoides</name>
    <name type="common">Giant roundworm</name>
    <dbReference type="NCBI Taxonomy" id="6252"/>
    <lineage>
        <taxon>Eukaryota</taxon>
        <taxon>Metazoa</taxon>
        <taxon>Ecdysozoa</taxon>
        <taxon>Nematoda</taxon>
        <taxon>Chromadorea</taxon>
        <taxon>Rhabditida</taxon>
        <taxon>Spirurina</taxon>
        <taxon>Ascaridomorpha</taxon>
        <taxon>Ascaridoidea</taxon>
        <taxon>Ascarididae</taxon>
        <taxon>Ascaris</taxon>
    </lineage>
</organism>
<dbReference type="GO" id="GO:0015936">
    <property type="term" value="P:coenzyme A metabolic process"/>
    <property type="evidence" value="ECO:0007669"/>
    <property type="project" value="InterPro"/>
</dbReference>
<dbReference type="Gene3D" id="3.90.770.10">
    <property type="entry name" value="3-hydroxy-3-methylglutaryl-coenzyme A Reductase, Chain A, domain 2"/>
    <property type="match status" value="2"/>
</dbReference>
<evidence type="ECO:0000256" key="1">
    <source>
        <dbReference type="ARBA" id="ARBA00005084"/>
    </source>
</evidence>
<sequence>MTEEYLGSYNYELSSQITKEALYERLSKIINATLIDDSGEWRLRLLEEIFRVVSPLTTQLQSTTNINQLSNKPTFIIGPSDSFDDLSFRVTECKGSPTRSYASRESSLSNAQSQVDLANLGPLSHQCNEQTDKAALSSLVKKLKTTNIAREDFANMEDKEIVQLMNLGYVKQRELESKLGSDLLRAVSLRRMHISSSSKIPLEDLPFRQFDYSLISGACCENVIGYVPLPTGIAGPLIVNGRRYFIPLATTEGALVASTNRGCRALTESGGAIVRVYKDAMTRAPVVQLESAVKALELKHWLENPTNFEGLKRTFDTTSNYARLQKLDADPIGRLLFIRFEAKTGDAMGMNMVSKGVNMVMTTLKKEFPGMEKWLELYLLVYSFRFICRGVNMVMTTLKKEFPGMEVLSLSGNYCVDKKASAVTKLCYNVSAEYRIKGRGKSVVSEAVVPASVVRNVLKTDVDSMCRLAETKLLIGSSIAGTVGGWNAHAANVVAATFLATGQDAAQVVSSSMCLTSMEKTKLGDLYVSCNMRCLEVGTVGGGTILPAQRSCLEVLGCAGADRANPGGNAKRLAEIICATVLGCAGADRANPGGNAKRLAEIICATVMAGELSLMAAQCSDDLIKSHLRLNRSTRNLYTADRLSETTSMPLVRQCSSDDPTPGIQLPATNSRLNVSLHSKGNSDRTIRVDTNCSNIL</sequence>
<dbReference type="GO" id="GO:0008299">
    <property type="term" value="P:isoprenoid biosynthetic process"/>
    <property type="evidence" value="ECO:0007669"/>
    <property type="project" value="InterPro"/>
</dbReference>
<evidence type="ECO:0000256" key="6">
    <source>
        <dbReference type="ARBA" id="ARBA00023002"/>
    </source>
</evidence>
<dbReference type="Gene3D" id="1.10.3270.10">
    <property type="entry name" value="HMGR, N-terminal domain"/>
    <property type="match status" value="1"/>
</dbReference>
<dbReference type="PROSITE" id="PS00318">
    <property type="entry name" value="HMG_COA_REDUCTASE_2"/>
    <property type="match status" value="1"/>
</dbReference>
<name>A0A0M3IFY0_ASCLU</name>
<dbReference type="SUPFAM" id="SSF55035">
    <property type="entry name" value="NAD-binding domain of HMG-CoA reductase"/>
    <property type="match status" value="2"/>
</dbReference>
<reference evidence="8" key="1">
    <citation type="submission" date="2017-02" db="UniProtKB">
        <authorList>
            <consortium name="WormBaseParasite"/>
        </authorList>
    </citation>
    <scope>IDENTIFICATION</scope>
</reference>
<dbReference type="GO" id="GO:0005778">
    <property type="term" value="C:peroxisomal membrane"/>
    <property type="evidence" value="ECO:0007669"/>
    <property type="project" value="TreeGrafter"/>
</dbReference>
<dbReference type="GO" id="GO:0005789">
    <property type="term" value="C:endoplasmic reticulum membrane"/>
    <property type="evidence" value="ECO:0007669"/>
    <property type="project" value="TreeGrafter"/>
</dbReference>
<dbReference type="PANTHER" id="PTHR10572:SF24">
    <property type="entry name" value="3-HYDROXY-3-METHYLGLUTARYL-COENZYME A REDUCTASE"/>
    <property type="match status" value="1"/>
</dbReference>
<dbReference type="SUPFAM" id="SSF56542">
    <property type="entry name" value="Substrate-binding domain of HMG-CoA reductase"/>
    <property type="match status" value="2"/>
</dbReference>
<dbReference type="InterPro" id="IPR023074">
    <property type="entry name" value="HMG_CoA_Rdtase_cat_sf"/>
</dbReference>
<dbReference type="InterPro" id="IPR023282">
    <property type="entry name" value="HMG_CoA_Rdtase_N"/>
</dbReference>
<dbReference type="GO" id="GO:0016126">
    <property type="term" value="P:sterol biosynthetic process"/>
    <property type="evidence" value="ECO:0007669"/>
    <property type="project" value="TreeGrafter"/>
</dbReference>
<keyword evidence="5" id="KW-0521">NADP</keyword>
<dbReference type="AlphaFoldDB" id="A0A0M3IFY0"/>
<proteinExistence type="inferred from homology"/>
<keyword evidence="6" id="KW-0560">Oxidoreductase</keyword>
<dbReference type="InterPro" id="IPR002202">
    <property type="entry name" value="HMG_CoA_Rdtase"/>
</dbReference>
<dbReference type="Proteomes" id="UP000036681">
    <property type="component" value="Unplaced"/>
</dbReference>
<evidence type="ECO:0000256" key="4">
    <source>
        <dbReference type="ARBA" id="ARBA00016920"/>
    </source>
</evidence>
<comment type="pathway">
    <text evidence="1">Metabolic intermediate biosynthesis; (R)-mevalonate biosynthesis; (R)-mevalonate from acetyl-CoA: step 3/3.</text>
</comment>
<dbReference type="WBParaSite" id="ALUE_0001715601-mRNA-1">
    <property type="protein sequence ID" value="ALUE_0001715601-mRNA-1"/>
    <property type="gene ID" value="ALUE_0001715601"/>
</dbReference>
<dbReference type="InterPro" id="IPR023076">
    <property type="entry name" value="HMG_CoA_Rdtase_CS"/>
</dbReference>
<evidence type="ECO:0000256" key="2">
    <source>
        <dbReference type="ARBA" id="ARBA00007661"/>
    </source>
</evidence>
<dbReference type="Gene3D" id="3.30.70.420">
    <property type="entry name" value="Hydroxymethylglutaryl-CoA reductase, class I/II, NAD/NADP-binding domain"/>
    <property type="match status" value="2"/>
</dbReference>
<dbReference type="InterPro" id="IPR004554">
    <property type="entry name" value="HMG_CoA_Rdtase_eu_arc"/>
</dbReference>
<dbReference type="EC" id="1.1.1.34" evidence="3"/>
<dbReference type="InterPro" id="IPR009023">
    <property type="entry name" value="HMG_CoA_Rdtase_NAD(P)-bd_sf"/>
</dbReference>
<keyword evidence="7" id="KW-1185">Reference proteome</keyword>
<dbReference type="PRINTS" id="PR00071">
    <property type="entry name" value="HMGCOARDTASE"/>
</dbReference>
<evidence type="ECO:0000313" key="8">
    <source>
        <dbReference type="WBParaSite" id="ALUE_0001715601-mRNA-1"/>
    </source>
</evidence>
<evidence type="ECO:0000313" key="7">
    <source>
        <dbReference type="Proteomes" id="UP000036681"/>
    </source>
</evidence>
<dbReference type="PROSITE" id="PS00066">
    <property type="entry name" value="HMG_COA_REDUCTASE_1"/>
    <property type="match status" value="1"/>
</dbReference>